<keyword evidence="2" id="KW-1185">Reference proteome</keyword>
<dbReference type="RefSeq" id="WP_029630917.1">
    <property type="nucleotide sequence ID" value="NZ_JACJTA010000015.1"/>
</dbReference>
<dbReference type="Proteomes" id="UP000660380">
    <property type="component" value="Unassembled WGS sequence"/>
</dbReference>
<evidence type="ECO:0000313" key="1">
    <source>
        <dbReference type="EMBL" id="MBD2604771.1"/>
    </source>
</evidence>
<dbReference type="EMBL" id="JACJTA010000015">
    <property type="protein sequence ID" value="MBD2604771.1"/>
    <property type="molecule type" value="Genomic_DNA"/>
</dbReference>
<organism evidence="1 2">
    <name type="scientific">Scytonema hofmannii FACHB-248</name>
    <dbReference type="NCBI Taxonomy" id="1842502"/>
    <lineage>
        <taxon>Bacteria</taxon>
        <taxon>Bacillati</taxon>
        <taxon>Cyanobacteriota</taxon>
        <taxon>Cyanophyceae</taxon>
        <taxon>Nostocales</taxon>
        <taxon>Scytonemataceae</taxon>
        <taxon>Scytonema</taxon>
    </lineage>
</organism>
<protein>
    <submittedName>
        <fullName evidence="1">Uncharacterized protein</fullName>
    </submittedName>
</protein>
<name>A0ABR8GNE3_9CYAN</name>
<proteinExistence type="predicted"/>
<evidence type="ECO:0000313" key="2">
    <source>
        <dbReference type="Proteomes" id="UP000660380"/>
    </source>
</evidence>
<gene>
    <name evidence="1" type="ORF">H6G81_09580</name>
</gene>
<accession>A0ABR8GNE3</accession>
<comment type="caution">
    <text evidence="1">The sequence shown here is derived from an EMBL/GenBank/DDBJ whole genome shotgun (WGS) entry which is preliminary data.</text>
</comment>
<reference evidence="1 2" key="1">
    <citation type="journal article" date="2020" name="ISME J.">
        <title>Comparative genomics reveals insights into cyanobacterial evolution and habitat adaptation.</title>
        <authorList>
            <person name="Chen M.Y."/>
            <person name="Teng W.K."/>
            <person name="Zhao L."/>
            <person name="Hu C.X."/>
            <person name="Zhou Y.K."/>
            <person name="Han B.P."/>
            <person name="Song L.R."/>
            <person name="Shu W.S."/>
        </authorList>
    </citation>
    <scope>NUCLEOTIDE SEQUENCE [LARGE SCALE GENOMIC DNA]</scope>
    <source>
        <strain evidence="1 2">FACHB-248</strain>
    </source>
</reference>
<sequence>MNTFLLSQLAEYPEWQERVKQAMQLPPFKINYSPLVTEVFDQQGLLVGEVLGSVVYEGERNIDEPSKFIAWFFDGKLGVFYLCNQVIVNRLHILAAAYKNGGEL</sequence>